<dbReference type="Pfam" id="PF24456">
    <property type="entry name" value="RHD_RETREG1-3"/>
    <property type="match status" value="2"/>
</dbReference>
<comment type="subcellular location">
    <subcellularLocation>
        <location evidence="1">Endoplasmic reticulum membrane</location>
        <topology evidence="1">Multi-pass membrane protein</topology>
    </subcellularLocation>
</comment>
<keyword evidence="7" id="KW-0072">Autophagy</keyword>
<feature type="compositionally biased region" description="Polar residues" evidence="9">
    <location>
        <begin position="413"/>
        <end position="444"/>
    </location>
</feature>
<evidence type="ECO:0000256" key="5">
    <source>
        <dbReference type="ARBA" id="ARBA00022824"/>
    </source>
</evidence>
<evidence type="ECO:0000256" key="8">
    <source>
        <dbReference type="ARBA" id="ARBA00023136"/>
    </source>
</evidence>
<protein>
    <submittedName>
        <fullName evidence="12">Reticulophagy regulator family member 3</fullName>
    </submittedName>
</protein>
<dbReference type="GO" id="GO:0061709">
    <property type="term" value="P:reticulophagy"/>
    <property type="evidence" value="ECO:0007669"/>
    <property type="project" value="InterPro"/>
</dbReference>
<feature type="domain" description="RETREG1-3/ARL6IP-like N-terminal reticulon-homology" evidence="11">
    <location>
        <begin position="34"/>
        <end position="153"/>
    </location>
</feature>
<evidence type="ECO:0000256" key="10">
    <source>
        <dbReference type="SAM" id="Phobius"/>
    </source>
</evidence>
<dbReference type="GO" id="GO:0005789">
    <property type="term" value="C:endoplasmic reticulum membrane"/>
    <property type="evidence" value="ECO:0007669"/>
    <property type="project" value="UniProtKB-SubCell"/>
</dbReference>
<organism evidence="12 13">
    <name type="scientific">Callorhinchus milii</name>
    <name type="common">Ghost shark</name>
    <dbReference type="NCBI Taxonomy" id="7868"/>
    <lineage>
        <taxon>Eukaryota</taxon>
        <taxon>Metazoa</taxon>
        <taxon>Chordata</taxon>
        <taxon>Craniata</taxon>
        <taxon>Vertebrata</taxon>
        <taxon>Chondrichthyes</taxon>
        <taxon>Holocephali</taxon>
        <taxon>Chimaeriformes</taxon>
        <taxon>Callorhinchidae</taxon>
        <taxon>Callorhinchus</taxon>
    </lineage>
</organism>
<evidence type="ECO:0000256" key="9">
    <source>
        <dbReference type="SAM" id="MobiDB-lite"/>
    </source>
</evidence>
<keyword evidence="6 10" id="KW-1133">Transmembrane helix</keyword>
<name>A0A4W3ICV4_CALMI</name>
<feature type="compositionally biased region" description="Basic and acidic residues" evidence="9">
    <location>
        <begin position="270"/>
        <end position="283"/>
    </location>
</feature>
<accession>A0A4W3ICV4</accession>
<keyword evidence="8 10" id="KW-0472">Membrane</keyword>
<reference evidence="12" key="5">
    <citation type="submission" date="2025-09" db="UniProtKB">
        <authorList>
            <consortium name="Ensembl"/>
        </authorList>
    </citation>
    <scope>IDENTIFICATION</scope>
</reference>
<evidence type="ECO:0000256" key="6">
    <source>
        <dbReference type="ARBA" id="ARBA00022989"/>
    </source>
</evidence>
<feature type="region of interest" description="Disordered" evidence="9">
    <location>
        <begin position="252"/>
        <end position="283"/>
    </location>
</feature>
<evidence type="ECO:0000259" key="11">
    <source>
        <dbReference type="Pfam" id="PF24456"/>
    </source>
</evidence>
<evidence type="ECO:0000256" key="7">
    <source>
        <dbReference type="ARBA" id="ARBA00023006"/>
    </source>
</evidence>
<comment type="similarity">
    <text evidence="2">Belongs to the RETREG family.</text>
</comment>
<keyword evidence="4 10" id="KW-0812">Transmembrane</keyword>
<evidence type="ECO:0000313" key="13">
    <source>
        <dbReference type="Proteomes" id="UP000314986"/>
    </source>
</evidence>
<evidence type="ECO:0000256" key="3">
    <source>
        <dbReference type="ARBA" id="ARBA00022553"/>
    </source>
</evidence>
<dbReference type="InterPro" id="IPR043384">
    <property type="entry name" value="RETREG1/3"/>
</dbReference>
<reference evidence="12" key="4">
    <citation type="submission" date="2025-08" db="UniProtKB">
        <authorList>
            <consortium name="Ensembl"/>
        </authorList>
    </citation>
    <scope>IDENTIFICATION</scope>
</reference>
<keyword evidence="13" id="KW-1185">Reference proteome</keyword>
<dbReference type="InterPro" id="IPR057282">
    <property type="entry name" value="RETREG1-3-like_RHD"/>
</dbReference>
<reference evidence="13" key="3">
    <citation type="journal article" date="2014" name="Nature">
        <title>Elephant shark genome provides unique insights into gnathostome evolution.</title>
        <authorList>
            <consortium name="International Elephant Shark Genome Sequencing Consortium"/>
            <person name="Venkatesh B."/>
            <person name="Lee A.P."/>
            <person name="Ravi V."/>
            <person name="Maurya A.K."/>
            <person name="Lian M.M."/>
            <person name="Swann J.B."/>
            <person name="Ohta Y."/>
            <person name="Flajnik M.F."/>
            <person name="Sutoh Y."/>
            <person name="Kasahara M."/>
            <person name="Hoon S."/>
            <person name="Gangu V."/>
            <person name="Roy S.W."/>
            <person name="Irimia M."/>
            <person name="Korzh V."/>
            <person name="Kondrychyn I."/>
            <person name="Lim Z.W."/>
            <person name="Tay B.H."/>
            <person name="Tohari S."/>
            <person name="Kong K.W."/>
            <person name="Ho S."/>
            <person name="Lorente-Galdos B."/>
            <person name="Quilez J."/>
            <person name="Marques-Bonet T."/>
            <person name="Raney B.J."/>
            <person name="Ingham P.W."/>
            <person name="Tay A."/>
            <person name="Hillier L.W."/>
            <person name="Minx P."/>
            <person name="Boehm T."/>
            <person name="Wilson R.K."/>
            <person name="Brenner S."/>
            <person name="Warren W.C."/>
        </authorList>
    </citation>
    <scope>NUCLEOTIDE SEQUENCE [LARGE SCALE GENOMIC DNA]</scope>
</reference>
<keyword evidence="3" id="KW-0597">Phosphoprotein</keyword>
<feature type="compositionally biased region" description="Polar residues" evidence="9">
    <location>
        <begin position="252"/>
        <end position="265"/>
    </location>
</feature>
<dbReference type="AlphaFoldDB" id="A0A4W3ICV4"/>
<keyword evidence="5" id="KW-0256">Endoplasmic reticulum</keyword>
<dbReference type="Proteomes" id="UP000314986">
    <property type="component" value="Unassembled WGS sequence"/>
</dbReference>
<evidence type="ECO:0000256" key="2">
    <source>
        <dbReference type="ARBA" id="ARBA00006299"/>
    </source>
</evidence>
<dbReference type="PANTHER" id="PTHR28659:SF1">
    <property type="entry name" value="RETICULOPHAGY REGULATOR 3"/>
    <property type="match status" value="1"/>
</dbReference>
<reference evidence="13" key="1">
    <citation type="journal article" date="2006" name="Science">
        <title>Ancient noncoding elements conserved in the human genome.</title>
        <authorList>
            <person name="Venkatesh B."/>
            <person name="Kirkness E.F."/>
            <person name="Loh Y.H."/>
            <person name="Halpern A.L."/>
            <person name="Lee A.P."/>
            <person name="Johnson J."/>
            <person name="Dandona N."/>
            <person name="Viswanathan L.D."/>
            <person name="Tay A."/>
            <person name="Venter J.C."/>
            <person name="Strausberg R.L."/>
            <person name="Brenner S."/>
        </authorList>
    </citation>
    <scope>NUCLEOTIDE SEQUENCE [LARGE SCALE GENOMIC DNA]</scope>
</reference>
<dbReference type="Ensembl" id="ENSCMIT00000019038.1">
    <property type="protein sequence ID" value="ENSCMIP00000018684.1"/>
    <property type="gene ID" value="ENSCMIG00000008777.1"/>
</dbReference>
<feature type="transmembrane region" description="Helical" evidence="10">
    <location>
        <begin position="65"/>
        <end position="89"/>
    </location>
</feature>
<feature type="compositionally biased region" description="Acidic residues" evidence="9">
    <location>
        <begin position="398"/>
        <end position="411"/>
    </location>
</feature>
<proteinExistence type="inferred from homology"/>
<evidence type="ECO:0000256" key="4">
    <source>
        <dbReference type="ARBA" id="ARBA00022692"/>
    </source>
</evidence>
<sequence>MKMAVGSEPRRGLDPDHQRRVQGRQQQLLRLLGHHERLLTYCQSVLVWDRPWHSLLFHLSVNAGFWFLALTSLRLLFLIAFSLIVVVCADTWRNKIWPEIKEERLEDQDAESWGLVHPKLLSVPELCQRIAEIWVNGASFLENLYHFKKQNPVIGMLLWPLAIYHSVGQKVYARIEPLLERLDFSVKGYMATKQRERQLRCRAMYAGATDDGSDSEAELEAFCPQLDDSIVAKELEISDSEHSDAEVSCADNGTFNLSRGQSPITDGSEDLDRHSDPEESFARDLPEFPSINPDVTGVDDDDDASLGIPAGPDHLVVQEDDASTFSDQEDIDADISLSGMPSPLNFVGSQGFGLANMLAHQMMAAALSGASQETQYGWKQNPQRAAAQPRHEHSSSEMDTDAEADDFELLDQSELSQCESTSSQERGTHQHPNTTSPENSSSFTELIFRDRKPL</sequence>
<feature type="region of interest" description="Disordered" evidence="9">
    <location>
        <begin position="375"/>
        <end position="454"/>
    </location>
</feature>
<dbReference type="PANTHER" id="PTHR28659">
    <property type="entry name" value="RETICULON-LIKE PROTEIN"/>
    <property type="match status" value="1"/>
</dbReference>
<evidence type="ECO:0000313" key="12">
    <source>
        <dbReference type="Ensembl" id="ENSCMIP00000018684.1"/>
    </source>
</evidence>
<feature type="domain" description="RETREG1-3/ARL6IP-like N-terminal reticulon-homology" evidence="11">
    <location>
        <begin position="154"/>
        <end position="186"/>
    </location>
</feature>
<reference evidence="13" key="2">
    <citation type="journal article" date="2007" name="PLoS Biol.">
        <title>Survey sequencing and comparative analysis of the elephant shark (Callorhinchus milii) genome.</title>
        <authorList>
            <person name="Venkatesh B."/>
            <person name="Kirkness E.F."/>
            <person name="Loh Y.H."/>
            <person name="Halpern A.L."/>
            <person name="Lee A.P."/>
            <person name="Johnson J."/>
            <person name="Dandona N."/>
            <person name="Viswanathan L.D."/>
            <person name="Tay A."/>
            <person name="Venter J.C."/>
            <person name="Strausberg R.L."/>
            <person name="Brenner S."/>
        </authorList>
    </citation>
    <scope>NUCLEOTIDE SEQUENCE [LARGE SCALE GENOMIC DNA]</scope>
</reference>
<dbReference type="GeneTree" id="ENSGT00940000161349"/>
<evidence type="ECO:0000256" key="1">
    <source>
        <dbReference type="ARBA" id="ARBA00004477"/>
    </source>
</evidence>